<gene>
    <name evidence="4" type="ORF">GCM10009754_36900</name>
</gene>
<evidence type="ECO:0000313" key="5">
    <source>
        <dbReference type="Proteomes" id="UP001501116"/>
    </source>
</evidence>
<evidence type="ECO:0000313" key="4">
    <source>
        <dbReference type="EMBL" id="GAA1962307.1"/>
    </source>
</evidence>
<dbReference type="InterPro" id="IPR013154">
    <property type="entry name" value="ADH-like_N"/>
</dbReference>
<dbReference type="InterPro" id="IPR002364">
    <property type="entry name" value="Quin_OxRdtase/zeta-crystal_CS"/>
</dbReference>
<dbReference type="InterPro" id="IPR011032">
    <property type="entry name" value="GroES-like_sf"/>
</dbReference>
<dbReference type="SUPFAM" id="SSF51735">
    <property type="entry name" value="NAD(P)-binding Rossmann-fold domains"/>
    <property type="match status" value="1"/>
</dbReference>
<keyword evidence="2" id="KW-0560">Oxidoreductase</keyword>
<dbReference type="RefSeq" id="WP_344419740.1">
    <property type="nucleotide sequence ID" value="NZ_BAAANN010000013.1"/>
</dbReference>
<dbReference type="Gene3D" id="3.90.180.10">
    <property type="entry name" value="Medium-chain alcohol dehydrogenases, catalytic domain"/>
    <property type="match status" value="1"/>
</dbReference>
<protein>
    <submittedName>
        <fullName evidence="4">Zinc-binding dehydrogenase</fullName>
    </submittedName>
</protein>
<evidence type="ECO:0000256" key="1">
    <source>
        <dbReference type="ARBA" id="ARBA00022857"/>
    </source>
</evidence>
<feature type="domain" description="Enoyl reductase (ER)" evidence="3">
    <location>
        <begin position="10"/>
        <end position="317"/>
    </location>
</feature>
<accession>A0ABN2R2B2</accession>
<sequence>MRAVWLEEFGGPEMLKLGAAPEPEPRPGEVLVEVAFVNVVFVETQFRSGRFPNPALRDVALPVVPGNGVGGVVSGLGPGVDPGLLGATVVTSTGGSGAYAERVAVPADGLIEVPQGVGLDTAVALLADGRTAFGLLWAAGIETGDRVLVEAAGGGVGSLLVQLAKSAGAHVVAAAGSAAKLAQARELGADETVDYREPGWAAAVGAVDVVFDGVGGRIGAEAFEVVSRGGRFLVHGAASGEMSSPDPEVAARRGIAVVPLGSVLGGPGEVRKAAEAALAEAAAGRLRPVIGQRFPLAKASDAHAAIEARTALGKTLLVP</sequence>
<name>A0ABN2R2B2_9PSEU</name>
<evidence type="ECO:0000256" key="2">
    <source>
        <dbReference type="ARBA" id="ARBA00023002"/>
    </source>
</evidence>
<dbReference type="Proteomes" id="UP001501116">
    <property type="component" value="Unassembled WGS sequence"/>
</dbReference>
<dbReference type="EMBL" id="BAAANN010000013">
    <property type="protein sequence ID" value="GAA1962307.1"/>
    <property type="molecule type" value="Genomic_DNA"/>
</dbReference>
<dbReference type="InterPro" id="IPR020843">
    <property type="entry name" value="ER"/>
</dbReference>
<dbReference type="Gene3D" id="3.40.50.720">
    <property type="entry name" value="NAD(P)-binding Rossmann-like Domain"/>
    <property type="match status" value="1"/>
</dbReference>
<evidence type="ECO:0000259" key="3">
    <source>
        <dbReference type="SMART" id="SM00829"/>
    </source>
</evidence>
<dbReference type="InterPro" id="IPR036291">
    <property type="entry name" value="NAD(P)-bd_dom_sf"/>
</dbReference>
<keyword evidence="5" id="KW-1185">Reference proteome</keyword>
<reference evidence="4 5" key="1">
    <citation type="journal article" date="2019" name="Int. J. Syst. Evol. Microbiol.">
        <title>The Global Catalogue of Microorganisms (GCM) 10K type strain sequencing project: providing services to taxonomists for standard genome sequencing and annotation.</title>
        <authorList>
            <consortium name="The Broad Institute Genomics Platform"/>
            <consortium name="The Broad Institute Genome Sequencing Center for Infectious Disease"/>
            <person name="Wu L."/>
            <person name="Ma J."/>
        </authorList>
    </citation>
    <scope>NUCLEOTIDE SEQUENCE [LARGE SCALE GENOMIC DNA]</scope>
    <source>
        <strain evidence="4 5">JCM 14545</strain>
    </source>
</reference>
<proteinExistence type="predicted"/>
<dbReference type="PANTHER" id="PTHR48106">
    <property type="entry name" value="QUINONE OXIDOREDUCTASE PIG3-RELATED"/>
    <property type="match status" value="1"/>
</dbReference>
<dbReference type="PROSITE" id="PS01162">
    <property type="entry name" value="QOR_ZETA_CRYSTAL"/>
    <property type="match status" value="1"/>
</dbReference>
<comment type="caution">
    <text evidence="4">The sequence shown here is derived from an EMBL/GenBank/DDBJ whole genome shotgun (WGS) entry which is preliminary data.</text>
</comment>
<dbReference type="SMART" id="SM00829">
    <property type="entry name" value="PKS_ER"/>
    <property type="match status" value="1"/>
</dbReference>
<dbReference type="PANTHER" id="PTHR48106:SF13">
    <property type="entry name" value="QUINONE OXIDOREDUCTASE-RELATED"/>
    <property type="match status" value="1"/>
</dbReference>
<organism evidence="4 5">
    <name type="scientific">Amycolatopsis minnesotensis</name>
    <dbReference type="NCBI Taxonomy" id="337894"/>
    <lineage>
        <taxon>Bacteria</taxon>
        <taxon>Bacillati</taxon>
        <taxon>Actinomycetota</taxon>
        <taxon>Actinomycetes</taxon>
        <taxon>Pseudonocardiales</taxon>
        <taxon>Pseudonocardiaceae</taxon>
        <taxon>Amycolatopsis</taxon>
    </lineage>
</organism>
<dbReference type="Pfam" id="PF08240">
    <property type="entry name" value="ADH_N"/>
    <property type="match status" value="1"/>
</dbReference>
<dbReference type="SUPFAM" id="SSF50129">
    <property type="entry name" value="GroES-like"/>
    <property type="match status" value="1"/>
</dbReference>
<dbReference type="Pfam" id="PF13602">
    <property type="entry name" value="ADH_zinc_N_2"/>
    <property type="match status" value="1"/>
</dbReference>
<keyword evidence="1" id="KW-0521">NADP</keyword>